<organism evidence="2 3">
    <name type="scientific">Luteolibacter arcticus</name>
    <dbReference type="NCBI Taxonomy" id="1581411"/>
    <lineage>
        <taxon>Bacteria</taxon>
        <taxon>Pseudomonadati</taxon>
        <taxon>Verrucomicrobiota</taxon>
        <taxon>Verrucomicrobiia</taxon>
        <taxon>Verrucomicrobiales</taxon>
        <taxon>Verrucomicrobiaceae</taxon>
        <taxon>Luteolibacter</taxon>
    </lineage>
</organism>
<accession>A0ABT3GKG4</accession>
<dbReference type="RefSeq" id="WP_264488117.1">
    <property type="nucleotide sequence ID" value="NZ_JAPDDT010000006.1"/>
</dbReference>
<feature type="transmembrane region" description="Helical" evidence="1">
    <location>
        <begin position="45"/>
        <end position="62"/>
    </location>
</feature>
<proteinExistence type="predicted"/>
<sequence>MVWLAISSLSAARIGISGWVALLLFVALFLLALRVLDDPGEDWPVYVWISPFVSAFAARLAMVGEARGWESWLVAYLLVAAATWITTGPWASFHTWRRPLLAAVTPLLLGLSMAAGAFLERWLPELLLK</sequence>
<gene>
    <name evidence="2" type="ORF">OKA05_15700</name>
</gene>
<reference evidence="2 3" key="1">
    <citation type="submission" date="2022-10" db="EMBL/GenBank/DDBJ databases">
        <title>Luteolibacter arcticus strain CCTCC AB 2014275, whole genome shotgun sequencing project.</title>
        <authorList>
            <person name="Zhao G."/>
            <person name="Shen L."/>
        </authorList>
    </citation>
    <scope>NUCLEOTIDE SEQUENCE [LARGE SCALE GENOMIC DNA]</scope>
    <source>
        <strain evidence="2 3">CCTCC AB 2014275</strain>
    </source>
</reference>
<name>A0ABT3GKG4_9BACT</name>
<feature type="transmembrane region" description="Helical" evidence="1">
    <location>
        <begin position="74"/>
        <end position="93"/>
    </location>
</feature>
<keyword evidence="1" id="KW-0812">Transmembrane</keyword>
<comment type="caution">
    <text evidence="2">The sequence shown here is derived from an EMBL/GenBank/DDBJ whole genome shotgun (WGS) entry which is preliminary data.</text>
</comment>
<feature type="transmembrane region" description="Helical" evidence="1">
    <location>
        <begin position="99"/>
        <end position="119"/>
    </location>
</feature>
<evidence type="ECO:0000313" key="3">
    <source>
        <dbReference type="Proteomes" id="UP001320876"/>
    </source>
</evidence>
<feature type="transmembrane region" description="Helical" evidence="1">
    <location>
        <begin position="12"/>
        <end position="33"/>
    </location>
</feature>
<dbReference type="EMBL" id="JAPDDT010000006">
    <property type="protein sequence ID" value="MCW1924012.1"/>
    <property type="molecule type" value="Genomic_DNA"/>
</dbReference>
<keyword evidence="1" id="KW-0472">Membrane</keyword>
<protein>
    <submittedName>
        <fullName evidence="2">Uncharacterized protein</fullName>
    </submittedName>
</protein>
<evidence type="ECO:0000313" key="2">
    <source>
        <dbReference type="EMBL" id="MCW1924012.1"/>
    </source>
</evidence>
<keyword evidence="3" id="KW-1185">Reference proteome</keyword>
<evidence type="ECO:0000256" key="1">
    <source>
        <dbReference type="SAM" id="Phobius"/>
    </source>
</evidence>
<keyword evidence="1" id="KW-1133">Transmembrane helix</keyword>
<dbReference type="Proteomes" id="UP001320876">
    <property type="component" value="Unassembled WGS sequence"/>
</dbReference>